<feature type="compositionally biased region" description="Basic and acidic residues" evidence="1">
    <location>
        <begin position="722"/>
        <end position="731"/>
    </location>
</feature>
<dbReference type="Proteomes" id="UP000719412">
    <property type="component" value="Unassembled WGS sequence"/>
</dbReference>
<feature type="compositionally biased region" description="Basic residues" evidence="1">
    <location>
        <begin position="248"/>
        <end position="259"/>
    </location>
</feature>
<feature type="compositionally biased region" description="Basic residues" evidence="1">
    <location>
        <begin position="475"/>
        <end position="486"/>
    </location>
</feature>
<dbReference type="AlphaFoldDB" id="A0A8J6L6R3"/>
<feature type="compositionally biased region" description="Basic and acidic residues" evidence="1">
    <location>
        <begin position="696"/>
        <end position="710"/>
    </location>
</feature>
<proteinExistence type="predicted"/>
<reference evidence="2" key="1">
    <citation type="journal article" date="2020" name="J Insects Food Feed">
        <title>The yellow mealworm (Tenebrio molitor) genome: a resource for the emerging insects as food and feed industry.</title>
        <authorList>
            <person name="Eriksson T."/>
            <person name="Andere A."/>
            <person name="Kelstrup H."/>
            <person name="Emery V."/>
            <person name="Picard C."/>
        </authorList>
    </citation>
    <scope>NUCLEOTIDE SEQUENCE</scope>
    <source>
        <strain evidence="2">Stoneville</strain>
        <tissue evidence="2">Whole head</tissue>
    </source>
</reference>
<evidence type="ECO:0000256" key="1">
    <source>
        <dbReference type="SAM" id="MobiDB-lite"/>
    </source>
</evidence>
<feature type="compositionally biased region" description="Basic and acidic residues" evidence="1">
    <location>
        <begin position="211"/>
        <end position="247"/>
    </location>
</feature>
<dbReference type="EMBL" id="JABDTM020028690">
    <property type="protein sequence ID" value="KAH0808537.1"/>
    <property type="molecule type" value="Genomic_DNA"/>
</dbReference>
<protein>
    <submittedName>
        <fullName evidence="2">Uncharacterized protein</fullName>
    </submittedName>
</protein>
<feature type="region of interest" description="Disordered" evidence="1">
    <location>
        <begin position="618"/>
        <end position="731"/>
    </location>
</feature>
<feature type="compositionally biased region" description="Basic and acidic residues" evidence="1">
    <location>
        <begin position="641"/>
        <end position="668"/>
    </location>
</feature>
<feature type="region of interest" description="Disordered" evidence="1">
    <location>
        <begin position="211"/>
        <end position="275"/>
    </location>
</feature>
<accession>A0A8J6L6R3</accession>
<name>A0A8J6L6R3_TENMO</name>
<comment type="caution">
    <text evidence="2">The sequence shown here is derived from an EMBL/GenBank/DDBJ whole genome shotgun (WGS) entry which is preliminary data.</text>
</comment>
<evidence type="ECO:0000313" key="2">
    <source>
        <dbReference type="EMBL" id="KAH0808537.1"/>
    </source>
</evidence>
<feature type="compositionally biased region" description="Basic and acidic residues" evidence="1">
    <location>
        <begin position="260"/>
        <end position="275"/>
    </location>
</feature>
<reference evidence="2" key="2">
    <citation type="submission" date="2021-08" db="EMBL/GenBank/DDBJ databases">
        <authorList>
            <person name="Eriksson T."/>
        </authorList>
    </citation>
    <scope>NUCLEOTIDE SEQUENCE</scope>
    <source>
        <strain evidence="2">Stoneville</strain>
        <tissue evidence="2">Whole head</tissue>
    </source>
</reference>
<feature type="region of interest" description="Disordered" evidence="1">
    <location>
        <begin position="863"/>
        <end position="888"/>
    </location>
</feature>
<evidence type="ECO:0000313" key="3">
    <source>
        <dbReference type="Proteomes" id="UP000719412"/>
    </source>
</evidence>
<feature type="compositionally biased region" description="Basic and acidic residues" evidence="1">
    <location>
        <begin position="487"/>
        <end position="500"/>
    </location>
</feature>
<organism evidence="2 3">
    <name type="scientific">Tenebrio molitor</name>
    <name type="common">Yellow mealworm beetle</name>
    <dbReference type="NCBI Taxonomy" id="7067"/>
    <lineage>
        <taxon>Eukaryota</taxon>
        <taxon>Metazoa</taxon>
        <taxon>Ecdysozoa</taxon>
        <taxon>Arthropoda</taxon>
        <taxon>Hexapoda</taxon>
        <taxon>Insecta</taxon>
        <taxon>Pterygota</taxon>
        <taxon>Neoptera</taxon>
        <taxon>Endopterygota</taxon>
        <taxon>Coleoptera</taxon>
        <taxon>Polyphaga</taxon>
        <taxon>Cucujiformia</taxon>
        <taxon>Tenebrionidae</taxon>
        <taxon>Tenebrio</taxon>
    </lineage>
</organism>
<feature type="region of interest" description="Disordered" evidence="1">
    <location>
        <begin position="422"/>
        <end position="500"/>
    </location>
</feature>
<keyword evidence="3" id="KW-1185">Reference proteome</keyword>
<gene>
    <name evidence="2" type="ORF">GEV33_014254</name>
</gene>
<feature type="compositionally biased region" description="Basic and acidic residues" evidence="1">
    <location>
        <begin position="445"/>
        <end position="474"/>
    </location>
</feature>
<sequence length="951" mass="108114">MFHPRTVSPPTVSAPKSIYIIQVAVLVFGYKEVAACDFDFLYILNFFPSEKMLYRSEQSTIRRSNNGAIARMWPRLFMHGFTVSAGSDLVSIEVSVSTTVSCDGSSLGKEEELDVLTLTGGRCNRLASAKGSPFHPLIFSRLAVNLEFKRLLVWSMVSTPDKAGHRVKNKEKPSQILLRVASSALEGTGLVGVHSGFSISTVFHARITVREKKDEQEREGTPKSSEVRKESSKREREEGRTSEEGKHPLRKSSRTRRSPSRSEEENQSKQMDKGNKWKYREGVEEWLEREIGVKVNVKEAFKISKDKMLLAKIEIWEEKKNIKLNKSKLKKKKDKRMYECMDDDLTKEERETQKKLRELANEWDSSVSFLGSRSPRYFRRGATALLELGSKSACYQDFLLGVESHVAGYYLLPERDIRQAFRKSSRTEISPSRREEENQSEEIEKEMKTMRREIRDAVREKKGEQETEDKQRKQQERKRRRMRRSPWRSEEENQSKEMDNQMKTMIRETREEIKDGSGIDFSFNSPFKKNGPLSTLWILFENKSKTHPYTSEPDESASFALSTLYLPCCQPLPPLNGEEVEHSLGYESDQAPNDGDGDLALSVNFDIREQSNLSLLRRPSASCEGSSLGDPAAVEAAANSGRDEGKKARKKEDSADPLERREKARDSLDPETPTKLGFLKVRSRHEMENHTTPLDGHGELRENPENRCDAQENAATKFTQSRKTDLSGCRQKEHREPTGACVLEFLTHDSGTEIGVSGDEESHQLGAVSRTGRSVKEGKRMSRDEKVKGIYGNVLELIATKTYTDFRRKIRAERGESYKSWEPGTKRGSSRLNCSAGTTALIAKRISDFTATSFRAERFADQVHVESRQSRSSPDSPEGPGFTNQPSPEQCRLYIVRVESIFNSEKTLDTTNEVEDAESRYPPQSTILVVHIANRVEAHDLFVILLNIPDL</sequence>